<keyword evidence="11" id="KW-1185">Reference proteome</keyword>
<gene>
    <name evidence="10" type="ORF">LKD48_12165</name>
</gene>
<comment type="subcellular location">
    <subcellularLocation>
        <location evidence="1">Cell membrane</location>
        <topology evidence="1">Multi-pass membrane protein</topology>
    </subcellularLocation>
</comment>
<evidence type="ECO:0000256" key="7">
    <source>
        <dbReference type="ARBA" id="ARBA00023136"/>
    </source>
</evidence>
<evidence type="ECO:0000256" key="4">
    <source>
        <dbReference type="ARBA" id="ARBA00022475"/>
    </source>
</evidence>
<keyword evidence="6 9" id="KW-1133">Transmembrane helix</keyword>
<dbReference type="GO" id="GO:0032217">
    <property type="term" value="F:riboflavin transmembrane transporter activity"/>
    <property type="evidence" value="ECO:0007669"/>
    <property type="project" value="UniProtKB-UniRule"/>
</dbReference>
<feature type="transmembrane region" description="Helical" evidence="9">
    <location>
        <begin position="122"/>
        <end position="140"/>
    </location>
</feature>
<feature type="transmembrane region" description="Helical" evidence="9">
    <location>
        <begin position="49"/>
        <end position="71"/>
    </location>
</feature>
<evidence type="ECO:0000256" key="3">
    <source>
        <dbReference type="ARBA" id="ARBA00022448"/>
    </source>
</evidence>
<dbReference type="Gene3D" id="1.10.1760.20">
    <property type="match status" value="1"/>
</dbReference>
<evidence type="ECO:0000256" key="1">
    <source>
        <dbReference type="ARBA" id="ARBA00004651"/>
    </source>
</evidence>
<name>A0AAE3E600_9FIRM</name>
<evidence type="ECO:0000256" key="9">
    <source>
        <dbReference type="SAM" id="Phobius"/>
    </source>
</evidence>
<comment type="similarity">
    <text evidence="2 8">Belongs to the prokaryotic riboflavin transporter (P-RFT) (TC 2.A.87) family.</text>
</comment>
<feature type="transmembrane region" description="Helical" evidence="9">
    <location>
        <begin position="147"/>
        <end position="172"/>
    </location>
</feature>
<evidence type="ECO:0000313" key="10">
    <source>
        <dbReference type="EMBL" id="MCC2222379.1"/>
    </source>
</evidence>
<dbReference type="AlphaFoldDB" id="A0AAE3E600"/>
<accession>A0AAE3E600</accession>
<dbReference type="PANTHER" id="PTHR38438">
    <property type="entry name" value="RIBOFLAVIN TRANSPORTER RIBU"/>
    <property type="match status" value="1"/>
</dbReference>
<proteinExistence type="inferred from homology"/>
<feature type="transmembrane region" description="Helical" evidence="9">
    <location>
        <begin position="12"/>
        <end position="29"/>
    </location>
</feature>
<sequence length="239" mass="26048">MENLWKTVTENVGFIVVIAITAAVLFAVAKLGEMWAGVTSSQQMRTKKIVTIGMMSALAFILQIFDFPVPFAPPFYKLDFSEVPVLICSFAMGPVAGVASELLKNVLKVLFRGTTTAFVGDYANFVIGCSFIIPAAILYFKHKTKKTAIIGCVAGTIIIAIFGSLFNAFYLLPAFSKLYGMPLESILEMGHAIFSGFEEFNILTFVALCVAPLNLLKGALVSVIVMLIYKPISRILHQV</sequence>
<dbReference type="Proteomes" id="UP001198200">
    <property type="component" value="Unassembled WGS sequence"/>
</dbReference>
<organism evidence="10 11">
    <name type="scientific">Anthropogastromicrobium aceti</name>
    <dbReference type="NCBI Taxonomy" id="2981768"/>
    <lineage>
        <taxon>Bacteria</taxon>
        <taxon>Bacillati</taxon>
        <taxon>Bacillota</taxon>
        <taxon>Clostridia</taxon>
        <taxon>Lachnospirales</taxon>
        <taxon>Lachnospiraceae</taxon>
        <taxon>Anthropogastromicrobium</taxon>
    </lineage>
</organism>
<evidence type="ECO:0000256" key="8">
    <source>
        <dbReference type="PIRNR" id="PIRNR037778"/>
    </source>
</evidence>
<protein>
    <recommendedName>
        <fullName evidence="8">Riboflavin transporter</fullName>
    </recommendedName>
</protein>
<evidence type="ECO:0000313" key="11">
    <source>
        <dbReference type="Proteomes" id="UP001198200"/>
    </source>
</evidence>
<dbReference type="InterPro" id="IPR024529">
    <property type="entry name" value="ECF_trnsprt_substrate-spec"/>
</dbReference>
<comment type="function">
    <text evidence="8">Probably a riboflavin-binding protein that interacts with the energy-coupling factor (ECF) ABC-transporter complex.</text>
</comment>
<evidence type="ECO:0000256" key="5">
    <source>
        <dbReference type="ARBA" id="ARBA00022692"/>
    </source>
</evidence>
<keyword evidence="7 8" id="KW-0472">Membrane</keyword>
<feature type="transmembrane region" description="Helical" evidence="9">
    <location>
        <begin position="202"/>
        <end position="229"/>
    </location>
</feature>
<keyword evidence="5 9" id="KW-0812">Transmembrane</keyword>
<dbReference type="Pfam" id="PF12822">
    <property type="entry name" value="ECF_trnsprt"/>
    <property type="match status" value="1"/>
</dbReference>
<evidence type="ECO:0000256" key="2">
    <source>
        <dbReference type="ARBA" id="ARBA00005540"/>
    </source>
</evidence>
<dbReference type="GO" id="GO:0005886">
    <property type="term" value="C:plasma membrane"/>
    <property type="evidence" value="ECO:0007669"/>
    <property type="project" value="UniProtKB-SubCell"/>
</dbReference>
<keyword evidence="3 8" id="KW-0813">Transport</keyword>
<dbReference type="PANTHER" id="PTHR38438:SF1">
    <property type="entry name" value="RIBOFLAVIN TRANSPORTER RIBU"/>
    <property type="match status" value="1"/>
</dbReference>
<dbReference type="RefSeq" id="WP_118615441.1">
    <property type="nucleotide sequence ID" value="NZ_JAJEQN010000033.1"/>
</dbReference>
<comment type="caution">
    <text evidence="10">The sequence shown here is derived from an EMBL/GenBank/DDBJ whole genome shotgun (WGS) entry which is preliminary data.</text>
</comment>
<dbReference type="InterPro" id="IPR025720">
    <property type="entry name" value="RibU"/>
</dbReference>
<dbReference type="EMBL" id="JAJEQN010000033">
    <property type="protein sequence ID" value="MCC2222379.1"/>
    <property type="molecule type" value="Genomic_DNA"/>
</dbReference>
<reference evidence="10 11" key="1">
    <citation type="submission" date="2021-10" db="EMBL/GenBank/DDBJ databases">
        <title>Anaerobic single-cell dispensing facilitates the cultivation of human gut bacteria.</title>
        <authorList>
            <person name="Afrizal A."/>
        </authorList>
    </citation>
    <scope>NUCLEOTIDE SEQUENCE [LARGE SCALE GENOMIC DNA]</scope>
    <source>
        <strain evidence="10 11">CLA-AA-H224</strain>
    </source>
</reference>
<keyword evidence="4 8" id="KW-1003">Cell membrane</keyword>
<dbReference type="PIRSF" id="PIRSF037778">
    <property type="entry name" value="UCP037778_transp_RibU"/>
    <property type="match status" value="1"/>
</dbReference>
<evidence type="ECO:0000256" key="6">
    <source>
        <dbReference type="ARBA" id="ARBA00022989"/>
    </source>
</evidence>